<dbReference type="Ensembl" id="ENSCINT00000018249.3">
    <property type="protein sequence ID" value="ENSCINP00000018249.3"/>
    <property type="gene ID" value="ENSCING00000023062.1"/>
</dbReference>
<reference evidence="6" key="3">
    <citation type="submission" date="2025-08" db="UniProtKB">
        <authorList>
            <consortium name="Ensembl"/>
        </authorList>
    </citation>
    <scope>IDENTIFICATION</scope>
</reference>
<keyword evidence="7" id="KW-1185">Reference proteome</keyword>
<reference evidence="6" key="2">
    <citation type="journal article" date="2008" name="Genome Biol.">
        <title>Improved genome assembly and evidence-based global gene model set for the chordate Ciona intestinalis: new insight into intron and operon populations.</title>
        <authorList>
            <person name="Satou Y."/>
            <person name="Mineta K."/>
            <person name="Ogasawara M."/>
            <person name="Sasakura Y."/>
            <person name="Shoguchi E."/>
            <person name="Ueno K."/>
            <person name="Yamada L."/>
            <person name="Matsumoto J."/>
            <person name="Wasserscheid J."/>
            <person name="Dewar K."/>
            <person name="Wiley G.B."/>
            <person name="Macmil S.L."/>
            <person name="Roe B.A."/>
            <person name="Zeller R.W."/>
            <person name="Hastings K.E."/>
            <person name="Lemaire P."/>
            <person name="Lindquist E."/>
            <person name="Endo T."/>
            <person name="Hotta K."/>
            <person name="Inaba K."/>
        </authorList>
    </citation>
    <scope>NUCLEOTIDE SEQUENCE [LARGE SCALE GENOMIC DNA]</scope>
    <source>
        <strain evidence="6">wild type</strain>
    </source>
</reference>
<dbReference type="HOGENOM" id="CLU_1175080_0_0_1"/>
<name>F6PKI6_CIOIN</name>
<evidence type="ECO:0000313" key="7">
    <source>
        <dbReference type="Proteomes" id="UP000008144"/>
    </source>
</evidence>
<proteinExistence type="predicted"/>
<dbReference type="Proteomes" id="UP000008144">
    <property type="component" value="Chromosome 4"/>
</dbReference>
<dbReference type="EMBL" id="EAAA01001866">
    <property type="status" value="NOT_ANNOTATED_CDS"/>
    <property type="molecule type" value="Genomic_DNA"/>
</dbReference>
<dbReference type="CDD" id="cd00041">
    <property type="entry name" value="CUB"/>
    <property type="match status" value="1"/>
</dbReference>
<dbReference type="SMART" id="SM00042">
    <property type="entry name" value="CUB"/>
    <property type="match status" value="1"/>
</dbReference>
<dbReference type="Gene3D" id="2.60.120.290">
    <property type="entry name" value="Spermadhesin, CUB domain"/>
    <property type="match status" value="1"/>
</dbReference>
<dbReference type="InterPro" id="IPR035914">
    <property type="entry name" value="Sperma_CUB_dom_sf"/>
</dbReference>
<dbReference type="SUPFAM" id="SSF49854">
    <property type="entry name" value="Spermadhesin, CUB domain"/>
    <property type="match status" value="1"/>
</dbReference>
<evidence type="ECO:0000313" key="6">
    <source>
        <dbReference type="Ensembl" id="ENSCINP00000018249.3"/>
    </source>
</evidence>
<evidence type="ECO:0000256" key="2">
    <source>
        <dbReference type="ARBA" id="ARBA00023157"/>
    </source>
</evidence>
<feature type="compositionally biased region" description="Low complexity" evidence="4">
    <location>
        <begin position="80"/>
        <end position="101"/>
    </location>
</feature>
<dbReference type="STRING" id="7719.ENSCINP00000018249"/>
<evidence type="ECO:0000259" key="5">
    <source>
        <dbReference type="PROSITE" id="PS01180"/>
    </source>
</evidence>
<reference evidence="7" key="1">
    <citation type="journal article" date="2002" name="Science">
        <title>The draft genome of Ciona intestinalis: insights into chordate and vertebrate origins.</title>
        <authorList>
            <person name="Dehal P."/>
            <person name="Satou Y."/>
            <person name="Campbell R.K."/>
            <person name="Chapman J."/>
            <person name="Degnan B."/>
            <person name="De Tomaso A."/>
            <person name="Davidson B."/>
            <person name="Di Gregorio A."/>
            <person name="Gelpke M."/>
            <person name="Goodstein D.M."/>
            <person name="Harafuji N."/>
            <person name="Hastings K.E."/>
            <person name="Ho I."/>
            <person name="Hotta K."/>
            <person name="Huang W."/>
            <person name="Kawashima T."/>
            <person name="Lemaire P."/>
            <person name="Martinez D."/>
            <person name="Meinertzhagen I.A."/>
            <person name="Necula S."/>
            <person name="Nonaka M."/>
            <person name="Putnam N."/>
            <person name="Rash S."/>
            <person name="Saiga H."/>
            <person name="Satake M."/>
            <person name="Terry A."/>
            <person name="Yamada L."/>
            <person name="Wang H.G."/>
            <person name="Awazu S."/>
            <person name="Azumi K."/>
            <person name="Boore J."/>
            <person name="Branno M."/>
            <person name="Chin-Bow S."/>
            <person name="DeSantis R."/>
            <person name="Doyle S."/>
            <person name="Francino P."/>
            <person name="Keys D.N."/>
            <person name="Haga S."/>
            <person name="Hayashi H."/>
            <person name="Hino K."/>
            <person name="Imai K.S."/>
            <person name="Inaba K."/>
            <person name="Kano S."/>
            <person name="Kobayashi K."/>
            <person name="Kobayashi M."/>
            <person name="Lee B.I."/>
            <person name="Makabe K.W."/>
            <person name="Manohar C."/>
            <person name="Matassi G."/>
            <person name="Medina M."/>
            <person name="Mochizuki Y."/>
            <person name="Mount S."/>
            <person name="Morishita T."/>
            <person name="Miura S."/>
            <person name="Nakayama A."/>
            <person name="Nishizaka S."/>
            <person name="Nomoto H."/>
            <person name="Ohta F."/>
            <person name="Oishi K."/>
            <person name="Rigoutsos I."/>
            <person name="Sano M."/>
            <person name="Sasaki A."/>
            <person name="Sasakura Y."/>
            <person name="Shoguchi E."/>
            <person name="Shin-i T."/>
            <person name="Spagnuolo A."/>
            <person name="Stainier D."/>
            <person name="Suzuki M.M."/>
            <person name="Tassy O."/>
            <person name="Takatori N."/>
            <person name="Tokuoka M."/>
            <person name="Yagi K."/>
            <person name="Yoshizaki F."/>
            <person name="Wada S."/>
            <person name="Zhang C."/>
            <person name="Hyatt P.D."/>
            <person name="Larimer F."/>
            <person name="Detter C."/>
            <person name="Doggett N."/>
            <person name="Glavina T."/>
            <person name="Hawkins T."/>
            <person name="Richardson P."/>
            <person name="Lucas S."/>
            <person name="Kohara Y."/>
            <person name="Levine M."/>
            <person name="Satoh N."/>
            <person name="Rokhsar D.S."/>
        </authorList>
    </citation>
    <scope>NUCLEOTIDE SEQUENCE [LARGE SCALE GENOMIC DNA]</scope>
</reference>
<feature type="region of interest" description="Disordered" evidence="4">
    <location>
        <begin position="80"/>
        <end position="105"/>
    </location>
</feature>
<dbReference type="PROSITE" id="PS01180">
    <property type="entry name" value="CUB"/>
    <property type="match status" value="1"/>
</dbReference>
<dbReference type="PANTHER" id="PTHR24251">
    <property type="entry name" value="OVOCHYMASE-RELATED"/>
    <property type="match status" value="1"/>
</dbReference>
<dbReference type="InterPro" id="IPR000859">
    <property type="entry name" value="CUB_dom"/>
</dbReference>
<comment type="caution">
    <text evidence="3">Lacks conserved residue(s) required for the propagation of feature annotation.</text>
</comment>
<evidence type="ECO:0000256" key="1">
    <source>
        <dbReference type="ARBA" id="ARBA00022737"/>
    </source>
</evidence>
<dbReference type="PANTHER" id="PTHR24251:SF50">
    <property type="entry name" value="ATTRACTIN-LIKE 1A"/>
    <property type="match status" value="1"/>
</dbReference>
<feature type="domain" description="CUB" evidence="5">
    <location>
        <begin position="119"/>
        <end position="235"/>
    </location>
</feature>
<feature type="region of interest" description="Disordered" evidence="4">
    <location>
        <begin position="1"/>
        <end position="42"/>
    </location>
</feature>
<dbReference type="Pfam" id="PF00431">
    <property type="entry name" value="CUB"/>
    <property type="match status" value="1"/>
</dbReference>
<feature type="disulfide bond" evidence="3">
    <location>
        <begin position="119"/>
        <end position="146"/>
    </location>
</feature>
<accession>F6PKI6</accession>
<sequence length="236" mass="25857">MTSMVVTKPDEDVLASTVPPTINTPYPRPYPRRHHSFGRTLGRGRMAGPAAYPSRAVSNDMYLSAMRNLYLQPLLQASTTTTTTTAPATTTTTTTTSSPTTEVIPPPIPSDPFIQTYTCGSPLSLNSTVNITTPRYPGLYPSDIRCVWHINAISGNSFPISMEIQKLDTEAAPNCARDRILVYPDFGEPSSSETLQFCGYSHTRTILQAQQNFVVVFESDDLVQGRGFLATFALVR</sequence>
<evidence type="ECO:0000256" key="4">
    <source>
        <dbReference type="SAM" id="MobiDB-lite"/>
    </source>
</evidence>
<evidence type="ECO:0000256" key="3">
    <source>
        <dbReference type="PROSITE-ProRule" id="PRU00059"/>
    </source>
</evidence>
<dbReference type="AlphaFoldDB" id="F6PKI6"/>
<protein>
    <recommendedName>
        <fullName evidence="5">CUB domain-containing protein</fullName>
    </recommendedName>
</protein>
<dbReference type="InParanoid" id="F6PKI6"/>
<reference evidence="6" key="4">
    <citation type="submission" date="2025-09" db="UniProtKB">
        <authorList>
            <consortium name="Ensembl"/>
        </authorList>
    </citation>
    <scope>IDENTIFICATION</scope>
</reference>
<keyword evidence="2 3" id="KW-1015">Disulfide bond</keyword>
<organism evidence="6 7">
    <name type="scientific">Ciona intestinalis</name>
    <name type="common">Transparent sea squirt</name>
    <name type="synonym">Ascidia intestinalis</name>
    <dbReference type="NCBI Taxonomy" id="7719"/>
    <lineage>
        <taxon>Eukaryota</taxon>
        <taxon>Metazoa</taxon>
        <taxon>Chordata</taxon>
        <taxon>Tunicata</taxon>
        <taxon>Ascidiacea</taxon>
        <taxon>Phlebobranchia</taxon>
        <taxon>Cionidae</taxon>
        <taxon>Ciona</taxon>
    </lineage>
</organism>
<keyword evidence="1" id="KW-0677">Repeat</keyword>